<keyword evidence="6 14" id="KW-0489">Methyltransferase</keyword>
<dbReference type="GO" id="GO:0046872">
    <property type="term" value="F:metal ion binding"/>
    <property type="evidence" value="ECO:0007669"/>
    <property type="project" value="UniProtKB-KW"/>
</dbReference>
<comment type="cofactor">
    <cofactor evidence="14">
        <name>[4Fe-4S] cluster</name>
        <dbReference type="ChEBI" id="CHEBI:49883"/>
    </cofactor>
    <text evidence="14">Binds 1 [4Fe-4S] cluster. The cluster is coordinated with 3 cysteines and an exchangeable S-adenosyl-L-methionine.</text>
</comment>
<dbReference type="Proteomes" id="UP000032749">
    <property type="component" value="Chromosome"/>
</dbReference>
<evidence type="ECO:0000256" key="5">
    <source>
        <dbReference type="ARBA" id="ARBA00022552"/>
    </source>
</evidence>
<dbReference type="Pfam" id="PF04055">
    <property type="entry name" value="Radical_SAM"/>
    <property type="match status" value="1"/>
</dbReference>
<feature type="binding site" evidence="14">
    <location>
        <position position="232"/>
    </location>
    <ligand>
        <name>S-adenosyl-L-methionine</name>
        <dbReference type="ChEBI" id="CHEBI:59789"/>
    </ligand>
</feature>
<comment type="miscellaneous">
    <text evidence="14">Reaction proceeds by a ping-pong mechanism involving intermediate methylation of a conserved cysteine residue.</text>
</comment>
<comment type="catalytic activity">
    <reaction evidence="14">
        <text>adenosine(37) in tRNA + 2 reduced [2Fe-2S]-[ferredoxin] + 2 S-adenosyl-L-methionine = 2-methyladenosine(37) in tRNA + 5'-deoxyadenosine + L-methionine + 2 oxidized [2Fe-2S]-[ferredoxin] + S-adenosyl-L-homocysteine</text>
        <dbReference type="Rhea" id="RHEA:43332"/>
        <dbReference type="Rhea" id="RHEA-COMP:10000"/>
        <dbReference type="Rhea" id="RHEA-COMP:10001"/>
        <dbReference type="Rhea" id="RHEA-COMP:10162"/>
        <dbReference type="Rhea" id="RHEA-COMP:10485"/>
        <dbReference type="ChEBI" id="CHEBI:17319"/>
        <dbReference type="ChEBI" id="CHEBI:33737"/>
        <dbReference type="ChEBI" id="CHEBI:33738"/>
        <dbReference type="ChEBI" id="CHEBI:57844"/>
        <dbReference type="ChEBI" id="CHEBI:57856"/>
        <dbReference type="ChEBI" id="CHEBI:59789"/>
        <dbReference type="ChEBI" id="CHEBI:74411"/>
        <dbReference type="ChEBI" id="CHEBI:74497"/>
        <dbReference type="EC" id="2.1.1.192"/>
    </reaction>
</comment>
<sequence>MTDLKATDSQVIDSQATDFEALDRLEAEEKAKKPTEKVNLLGLSPKKMDAFFAGLGEKTFRTQQMLKWIHQIGESDFEKMTNMSKAMRTKLAEVAEISLPEIVMDKTSVDGTRKWVMKMPGGSSIETVYIPEKERGTLCISSQIGCALDCSFCSTGKQGFNRDLSVAEIIGQLFVASQSLDTPGEKRVRRITNVVMMGMGEPLLNFDNVVDSMELMLNDFAYSLSKRRVTLSTSGVVPMMDKLGDVADVSLAVSLHAGNDKLRDELVPINKKYPIKELIAATNRYLAKLPDRRKATIEYTMMKDVNDSIEDAAEIAEVLKNTPCKINLIPFNPFPNSGYERPSNNRVYRFRDLLHERGFIVTIRSTRGDDIDAACGQLVGQVEDRTRRQQKYIDLHQVNE</sequence>
<dbReference type="HOGENOM" id="CLU_029101_0_0_6"/>
<dbReference type="FunFam" id="1.10.150.530:FF:000003">
    <property type="entry name" value="Dual-specificity RNA methyltransferase RlmN"/>
    <property type="match status" value="1"/>
</dbReference>
<dbReference type="Gene3D" id="3.20.20.70">
    <property type="entry name" value="Aldolase class I"/>
    <property type="match status" value="1"/>
</dbReference>
<keyword evidence="13 14" id="KW-1015">Disulfide bond</keyword>
<proteinExistence type="inferred from homology"/>
<dbReference type="InterPro" id="IPR004383">
    <property type="entry name" value="rRNA_lsu_MTrfase_RlmN/Cfr"/>
</dbReference>
<feature type="binding site" evidence="14">
    <location>
        <position position="150"/>
    </location>
    <ligand>
        <name>[4Fe-4S] cluster</name>
        <dbReference type="ChEBI" id="CHEBI:49883"/>
        <note>4Fe-4S-S-AdoMet</note>
    </ligand>
</feature>
<name>R4YTC1_OLEAN</name>
<dbReference type="STRING" id="698738.OLEAN_C14880"/>
<dbReference type="InterPro" id="IPR007197">
    <property type="entry name" value="rSAM"/>
</dbReference>
<dbReference type="NCBIfam" id="TIGR00048">
    <property type="entry name" value="rRNA_mod_RlmN"/>
    <property type="match status" value="1"/>
</dbReference>
<dbReference type="GO" id="GO:0019843">
    <property type="term" value="F:rRNA binding"/>
    <property type="evidence" value="ECO:0007669"/>
    <property type="project" value="UniProtKB-UniRule"/>
</dbReference>
<dbReference type="InterPro" id="IPR027492">
    <property type="entry name" value="RNA_MTrfase_RlmN"/>
</dbReference>
<comment type="catalytic activity">
    <reaction evidence="14">
        <text>adenosine(2503) in 23S rRNA + 2 reduced [2Fe-2S]-[ferredoxin] + 2 S-adenosyl-L-methionine = 2-methyladenosine(2503) in 23S rRNA + 5'-deoxyadenosine + L-methionine + 2 oxidized [2Fe-2S]-[ferredoxin] + S-adenosyl-L-homocysteine</text>
        <dbReference type="Rhea" id="RHEA:42916"/>
        <dbReference type="Rhea" id="RHEA-COMP:10000"/>
        <dbReference type="Rhea" id="RHEA-COMP:10001"/>
        <dbReference type="Rhea" id="RHEA-COMP:10152"/>
        <dbReference type="Rhea" id="RHEA-COMP:10282"/>
        <dbReference type="ChEBI" id="CHEBI:17319"/>
        <dbReference type="ChEBI" id="CHEBI:33737"/>
        <dbReference type="ChEBI" id="CHEBI:33738"/>
        <dbReference type="ChEBI" id="CHEBI:57844"/>
        <dbReference type="ChEBI" id="CHEBI:57856"/>
        <dbReference type="ChEBI" id="CHEBI:59789"/>
        <dbReference type="ChEBI" id="CHEBI:74411"/>
        <dbReference type="ChEBI" id="CHEBI:74497"/>
        <dbReference type="EC" id="2.1.1.192"/>
    </reaction>
</comment>
<evidence type="ECO:0000256" key="14">
    <source>
        <dbReference type="HAMAP-Rule" id="MF_01849"/>
    </source>
</evidence>
<keyword evidence="3 14" id="KW-0004">4Fe-4S</keyword>
<dbReference type="EC" id="2.1.1.192" evidence="14"/>
<organism evidence="16 17">
    <name type="scientific">Oleispira antarctica RB-8</name>
    <dbReference type="NCBI Taxonomy" id="698738"/>
    <lineage>
        <taxon>Bacteria</taxon>
        <taxon>Pseudomonadati</taxon>
        <taxon>Pseudomonadota</taxon>
        <taxon>Gammaproteobacteria</taxon>
        <taxon>Oceanospirillales</taxon>
        <taxon>Oceanospirillaceae</taxon>
        <taxon>Oleispira</taxon>
    </lineage>
</organism>
<feature type="binding site" evidence="14">
    <location>
        <position position="332"/>
    </location>
    <ligand>
        <name>S-adenosyl-L-methionine</name>
        <dbReference type="ChEBI" id="CHEBI:59789"/>
    </ligand>
</feature>
<keyword evidence="17" id="KW-1185">Reference proteome</keyword>
<dbReference type="InterPro" id="IPR058240">
    <property type="entry name" value="rSAM_sf"/>
</dbReference>
<dbReference type="PANTHER" id="PTHR30544">
    <property type="entry name" value="23S RRNA METHYLTRANSFERASE"/>
    <property type="match status" value="1"/>
</dbReference>
<evidence type="ECO:0000259" key="15">
    <source>
        <dbReference type="PROSITE" id="PS51918"/>
    </source>
</evidence>
<dbReference type="GO" id="GO:0000049">
    <property type="term" value="F:tRNA binding"/>
    <property type="evidence" value="ECO:0007669"/>
    <property type="project" value="UniProtKB-UniRule"/>
</dbReference>
<keyword evidence="8 14" id="KW-0949">S-adenosyl-L-methionine</keyword>
<keyword evidence="10 14" id="KW-0479">Metal-binding</keyword>
<dbReference type="GO" id="GO:0005737">
    <property type="term" value="C:cytoplasm"/>
    <property type="evidence" value="ECO:0007669"/>
    <property type="project" value="UniProtKB-SubCell"/>
</dbReference>
<evidence type="ECO:0000256" key="13">
    <source>
        <dbReference type="ARBA" id="ARBA00023157"/>
    </source>
</evidence>
<dbReference type="OrthoDB" id="9793973at2"/>
<dbReference type="HAMAP" id="MF_01849">
    <property type="entry name" value="RNA_methyltr_RlmN"/>
    <property type="match status" value="1"/>
</dbReference>
<dbReference type="GO" id="GO:0002935">
    <property type="term" value="F:tRNA (adenine(37)-C2)-methyltransferase activity"/>
    <property type="evidence" value="ECO:0007669"/>
    <property type="project" value="UniProtKB-UniRule"/>
</dbReference>
<keyword evidence="7 14" id="KW-0808">Transferase</keyword>
<dbReference type="InterPro" id="IPR040072">
    <property type="entry name" value="Methyltransferase_A"/>
</dbReference>
<comment type="caution">
    <text evidence="14">Lacks conserved residue(s) required for the propagation of feature annotation.</text>
</comment>
<evidence type="ECO:0000256" key="9">
    <source>
        <dbReference type="ARBA" id="ARBA00022694"/>
    </source>
</evidence>
<dbReference type="FunFam" id="3.20.20.70:FF:000008">
    <property type="entry name" value="Dual-specificity RNA methyltransferase RlmN"/>
    <property type="match status" value="1"/>
</dbReference>
<evidence type="ECO:0000313" key="17">
    <source>
        <dbReference type="Proteomes" id="UP000032749"/>
    </source>
</evidence>
<dbReference type="KEGG" id="oai:OLEAN_C14880"/>
<dbReference type="EMBL" id="FO203512">
    <property type="protein sequence ID" value="CCK75664.1"/>
    <property type="molecule type" value="Genomic_DNA"/>
</dbReference>
<feature type="active site" description="Proton acceptor" evidence="14">
    <location>
        <position position="126"/>
    </location>
</feature>
<dbReference type="SFLD" id="SFLDG01062">
    <property type="entry name" value="methyltransferase_(Class_A)"/>
    <property type="match status" value="1"/>
</dbReference>
<keyword evidence="11 14" id="KW-0408">Iron</keyword>
<dbReference type="CDD" id="cd01335">
    <property type="entry name" value="Radical_SAM"/>
    <property type="match status" value="1"/>
</dbReference>
<keyword evidence="9 14" id="KW-0819">tRNA processing</keyword>
<dbReference type="PANTHER" id="PTHR30544:SF5">
    <property type="entry name" value="RADICAL SAM CORE DOMAIN-CONTAINING PROTEIN"/>
    <property type="match status" value="1"/>
</dbReference>
<dbReference type="Pfam" id="PF21016">
    <property type="entry name" value="RlmN_N"/>
    <property type="match status" value="1"/>
</dbReference>
<dbReference type="PIRSF" id="PIRSF006004">
    <property type="entry name" value="CHP00048"/>
    <property type="match status" value="1"/>
</dbReference>
<dbReference type="GO" id="GO:0051539">
    <property type="term" value="F:4 iron, 4 sulfur cluster binding"/>
    <property type="evidence" value="ECO:0007669"/>
    <property type="project" value="UniProtKB-UniRule"/>
</dbReference>
<evidence type="ECO:0000256" key="11">
    <source>
        <dbReference type="ARBA" id="ARBA00023004"/>
    </source>
</evidence>
<evidence type="ECO:0000256" key="6">
    <source>
        <dbReference type="ARBA" id="ARBA00022603"/>
    </source>
</evidence>
<keyword evidence="5 14" id="KW-0698">rRNA processing</keyword>
<feature type="binding site" evidence="14">
    <location>
        <begin position="200"/>
        <end position="201"/>
    </location>
    <ligand>
        <name>S-adenosyl-L-methionine</name>
        <dbReference type="ChEBI" id="CHEBI:59789"/>
    </ligand>
</feature>
<dbReference type="GO" id="GO:0070475">
    <property type="term" value="P:rRNA base methylation"/>
    <property type="evidence" value="ECO:0007669"/>
    <property type="project" value="UniProtKB-UniRule"/>
</dbReference>
<feature type="binding site" evidence="14">
    <location>
        <position position="153"/>
    </location>
    <ligand>
        <name>[4Fe-4S] cluster</name>
        <dbReference type="ChEBI" id="CHEBI:49883"/>
        <note>4Fe-4S-S-AdoMet</note>
    </ligand>
</feature>
<dbReference type="Gene3D" id="1.10.150.530">
    <property type="match status" value="1"/>
</dbReference>
<evidence type="ECO:0000256" key="3">
    <source>
        <dbReference type="ARBA" id="ARBA00022485"/>
    </source>
</evidence>
<keyword evidence="4 14" id="KW-0963">Cytoplasm</keyword>
<dbReference type="SFLD" id="SFLDS00029">
    <property type="entry name" value="Radical_SAM"/>
    <property type="match status" value="1"/>
</dbReference>
<dbReference type="GO" id="GO:0070040">
    <property type="term" value="F:rRNA (adenine(2503)-C2-)-methyltransferase activity"/>
    <property type="evidence" value="ECO:0007669"/>
    <property type="project" value="UniProtKB-UniRule"/>
</dbReference>
<dbReference type="PATRIC" id="fig|698738.3.peg.1538"/>
<evidence type="ECO:0000256" key="2">
    <source>
        <dbReference type="ARBA" id="ARBA00007544"/>
    </source>
</evidence>
<evidence type="ECO:0000256" key="7">
    <source>
        <dbReference type="ARBA" id="ARBA00022679"/>
    </source>
</evidence>
<evidence type="ECO:0000256" key="4">
    <source>
        <dbReference type="ARBA" id="ARBA00022490"/>
    </source>
</evidence>
<dbReference type="InterPro" id="IPR013785">
    <property type="entry name" value="Aldolase_TIM"/>
</dbReference>
<dbReference type="GO" id="GO:0030488">
    <property type="term" value="P:tRNA methylation"/>
    <property type="evidence" value="ECO:0007669"/>
    <property type="project" value="UniProtKB-UniRule"/>
</dbReference>
<comment type="subcellular location">
    <subcellularLocation>
        <location evidence="1 14">Cytoplasm</location>
    </subcellularLocation>
</comment>
<feature type="binding site" evidence="14">
    <location>
        <position position="146"/>
    </location>
    <ligand>
        <name>[4Fe-4S] cluster</name>
        <dbReference type="ChEBI" id="CHEBI:49883"/>
        <note>4Fe-4S-S-AdoMet</note>
    </ligand>
</feature>
<accession>R4YTC1</accession>
<comment type="similarity">
    <text evidence="2 14">Belongs to the radical SAM superfamily. RlmN family.</text>
</comment>
<dbReference type="SUPFAM" id="SSF102114">
    <property type="entry name" value="Radical SAM enzymes"/>
    <property type="match status" value="1"/>
</dbReference>
<feature type="active site" description="S-methylcysteine intermediate" evidence="14">
    <location>
        <position position="375"/>
    </location>
</feature>
<feature type="domain" description="Radical SAM core" evidence="15">
    <location>
        <begin position="132"/>
        <end position="370"/>
    </location>
</feature>
<dbReference type="PROSITE" id="PS51918">
    <property type="entry name" value="RADICAL_SAM"/>
    <property type="match status" value="1"/>
</dbReference>
<dbReference type="SFLD" id="SFLDF00275">
    <property type="entry name" value="adenosine_C2_methyltransferase"/>
    <property type="match status" value="1"/>
</dbReference>
<keyword evidence="12 14" id="KW-0411">Iron-sulfur</keyword>
<evidence type="ECO:0000256" key="1">
    <source>
        <dbReference type="ARBA" id="ARBA00004496"/>
    </source>
</evidence>
<gene>
    <name evidence="14" type="primary">rlmN</name>
    <name evidence="16" type="ORF">OLEAN_C14880</name>
</gene>
<feature type="binding site" evidence="14">
    <location>
        <begin position="254"/>
        <end position="256"/>
    </location>
    <ligand>
        <name>S-adenosyl-L-methionine</name>
        <dbReference type="ChEBI" id="CHEBI:59789"/>
    </ligand>
</feature>
<evidence type="ECO:0000256" key="10">
    <source>
        <dbReference type="ARBA" id="ARBA00022723"/>
    </source>
</evidence>
<dbReference type="AlphaFoldDB" id="R4YTC1"/>
<evidence type="ECO:0000256" key="8">
    <source>
        <dbReference type="ARBA" id="ARBA00022691"/>
    </source>
</evidence>
<comment type="function">
    <text evidence="14">Specifically methylates position 2 of adenine 2503 in 23S rRNA and position 2 of adenine 37 in tRNAs. m2A2503 modification seems to play a crucial role in the proofreading step occurring at the peptidyl transferase center and thus would serve to optimize ribosomal fidelity.</text>
</comment>
<evidence type="ECO:0000313" key="16">
    <source>
        <dbReference type="EMBL" id="CCK75664.1"/>
    </source>
</evidence>
<protein>
    <recommendedName>
        <fullName evidence="14">Dual-specificity RNA methyltransferase RlmN</fullName>
        <ecNumber evidence="14">2.1.1.192</ecNumber>
    </recommendedName>
    <alternativeName>
        <fullName evidence="14">23S rRNA (adenine(2503)-C(2))-methyltransferase</fullName>
    </alternativeName>
    <alternativeName>
        <fullName evidence="14">23S rRNA m2A2503 methyltransferase</fullName>
    </alternativeName>
    <alternativeName>
        <fullName evidence="14">Ribosomal RNA large subunit methyltransferase N</fullName>
    </alternativeName>
    <alternativeName>
        <fullName evidence="14">tRNA (adenine(37)-C(2))-methyltransferase</fullName>
    </alternativeName>
    <alternativeName>
        <fullName evidence="14">tRNA m2A37 methyltransferase</fullName>
    </alternativeName>
</protein>
<dbReference type="InterPro" id="IPR048641">
    <property type="entry name" value="RlmN_N"/>
</dbReference>
<evidence type="ECO:0000256" key="12">
    <source>
        <dbReference type="ARBA" id="ARBA00023014"/>
    </source>
</evidence>
<reference evidence="16 17" key="1">
    <citation type="journal article" date="2013" name="Nat. Commun.">
        <title>Genome sequence and functional genomic analysis of the oil-degrading bacterium Oleispira antarctica.</title>
        <authorList>
            <person name="Kube M."/>
            <person name="Chernikova T.N."/>
            <person name="Al-Ramahi Y."/>
            <person name="Beloqui A."/>
            <person name="Lopez-Cortez N."/>
            <person name="Guazzaroni M.E."/>
            <person name="Heipieper H.J."/>
            <person name="Klages S."/>
            <person name="Kotsyurbenko O.R."/>
            <person name="Langer I."/>
            <person name="Nechitaylo T.Y."/>
            <person name="Lunsdorf H."/>
            <person name="Fernandez M."/>
            <person name="Juarez S."/>
            <person name="Ciordia S."/>
            <person name="Singer A."/>
            <person name="Kagan O."/>
            <person name="Egorova O."/>
            <person name="Petit P.A."/>
            <person name="Stogios P."/>
            <person name="Kim Y."/>
            <person name="Tchigvintsev A."/>
            <person name="Flick R."/>
            <person name="Denaro R."/>
            <person name="Genovese M."/>
            <person name="Albar J.P."/>
            <person name="Reva O.N."/>
            <person name="Martinez-Gomariz M."/>
            <person name="Tran H."/>
            <person name="Ferrer M."/>
            <person name="Savchenko A."/>
            <person name="Yakunin A.F."/>
            <person name="Yakimov M.M."/>
            <person name="Golyshina O.V."/>
            <person name="Reinhardt R."/>
            <person name="Golyshin P.N."/>
        </authorList>
    </citation>
    <scope>NUCLEOTIDE SEQUENCE [LARGE SCALE GENOMIC DNA]</scope>
</reference>